<dbReference type="OrthoDB" id="9785707at2"/>
<dbReference type="PANTHER" id="PTHR43022:SF1">
    <property type="entry name" value="PROTEIN SMF"/>
    <property type="match status" value="1"/>
</dbReference>
<dbReference type="Pfam" id="PF17782">
    <property type="entry name" value="WHD_DprA"/>
    <property type="match status" value="1"/>
</dbReference>
<organism evidence="4 5">
    <name type="scientific">Cephaloticoccus capnophilus</name>
    <dbReference type="NCBI Taxonomy" id="1548208"/>
    <lineage>
        <taxon>Bacteria</taxon>
        <taxon>Pseudomonadati</taxon>
        <taxon>Verrucomicrobiota</taxon>
        <taxon>Opitutia</taxon>
        <taxon>Opitutales</taxon>
        <taxon>Opitutaceae</taxon>
        <taxon>Cephaloticoccus</taxon>
    </lineage>
</organism>
<dbReference type="AlphaFoldDB" id="A0A139SP28"/>
<evidence type="ECO:0000256" key="1">
    <source>
        <dbReference type="ARBA" id="ARBA00006525"/>
    </source>
</evidence>
<proteinExistence type="inferred from homology"/>
<dbReference type="Proteomes" id="UP000071392">
    <property type="component" value="Unassembled WGS sequence"/>
</dbReference>
<dbReference type="SUPFAM" id="SSF102405">
    <property type="entry name" value="MCP/YpsA-like"/>
    <property type="match status" value="1"/>
</dbReference>
<evidence type="ECO:0000259" key="3">
    <source>
        <dbReference type="Pfam" id="PF17782"/>
    </source>
</evidence>
<sequence>MTDELTLTQARLILNALPEIGPITLNRLLEDLGDDPREVLCASPQKLESTRGVGPKISATVHGWRSHFDLPREEARMADAHTDFIIPEDGIYPPLLREISDPPIGLYRKGDYDFSLPSIAIVGSRRTTLYGQAIAKKFAAELARLGFCIVSGLAQGIDTAAHEGALSVGGKTVAVLGNGIDIVYPPQNLDLYRQIEATGAIISEFPFGRRADRQTFPMRNRVISGICDAVLVVESAVSGGSMITARFAGEQNRLLCAIPGRIDQATSGGCHQLIRDGAVLATSVEDILSELDYGHGQQPRFPPLDGNGEDEKTATPALTEQEAQILACFAGGAILTPDTLAAQTGLSASALAPALMMLELKHCLTRRLDGSWESR</sequence>
<dbReference type="PANTHER" id="PTHR43022">
    <property type="entry name" value="PROTEIN SMF"/>
    <property type="match status" value="1"/>
</dbReference>
<dbReference type="RefSeq" id="WP_068711377.1">
    <property type="nucleotide sequence ID" value="NZ_LSZP01000028.1"/>
</dbReference>
<dbReference type="InterPro" id="IPR057666">
    <property type="entry name" value="DrpA_SLOG"/>
</dbReference>
<dbReference type="NCBIfam" id="TIGR00732">
    <property type="entry name" value="dprA"/>
    <property type="match status" value="1"/>
</dbReference>
<dbReference type="Gene3D" id="3.40.50.450">
    <property type="match status" value="1"/>
</dbReference>
<dbReference type="InterPro" id="IPR041614">
    <property type="entry name" value="DprA_WH"/>
</dbReference>
<dbReference type="Gene3D" id="1.10.10.10">
    <property type="entry name" value="Winged helix-like DNA-binding domain superfamily/Winged helix DNA-binding domain"/>
    <property type="match status" value="1"/>
</dbReference>
<protein>
    <submittedName>
        <fullName evidence="4">DNA processing protein DprA</fullName>
    </submittedName>
</protein>
<keyword evidence="5" id="KW-1185">Reference proteome</keyword>
<dbReference type="GO" id="GO:0009294">
    <property type="term" value="P:DNA-mediated transformation"/>
    <property type="evidence" value="ECO:0007669"/>
    <property type="project" value="InterPro"/>
</dbReference>
<feature type="domain" description="DprA winged helix" evidence="3">
    <location>
        <begin position="311"/>
        <end position="366"/>
    </location>
</feature>
<reference evidence="4 5" key="1">
    <citation type="submission" date="2016-02" db="EMBL/GenBank/DDBJ databases">
        <authorList>
            <person name="Wen L."/>
            <person name="He K."/>
            <person name="Yang H."/>
        </authorList>
    </citation>
    <scope>NUCLEOTIDE SEQUENCE [LARGE SCALE GENOMIC DNA]</scope>
    <source>
        <strain evidence="4 5">CV41</strain>
    </source>
</reference>
<evidence type="ECO:0000313" key="4">
    <source>
        <dbReference type="EMBL" id="KXU36264.1"/>
    </source>
</evidence>
<evidence type="ECO:0000313" key="5">
    <source>
        <dbReference type="Proteomes" id="UP000071392"/>
    </source>
</evidence>
<dbReference type="InterPro" id="IPR036388">
    <property type="entry name" value="WH-like_DNA-bd_sf"/>
</dbReference>
<comment type="caution">
    <text evidence="4">The sequence shown here is derived from an EMBL/GenBank/DDBJ whole genome shotgun (WGS) entry which is preliminary data.</text>
</comment>
<dbReference type="EMBL" id="LSZP01000028">
    <property type="protein sequence ID" value="KXU36264.1"/>
    <property type="molecule type" value="Genomic_DNA"/>
</dbReference>
<dbReference type="STRING" id="1548208.AXK12_03795"/>
<name>A0A139SP28_9BACT</name>
<dbReference type="InterPro" id="IPR003488">
    <property type="entry name" value="DprA"/>
</dbReference>
<accession>A0A139SP28</accession>
<comment type="similarity">
    <text evidence="1">Belongs to the DprA/Smf family.</text>
</comment>
<feature type="domain" description="Smf/DprA SLOG" evidence="2">
    <location>
        <begin position="84"/>
        <end position="291"/>
    </location>
</feature>
<dbReference type="Pfam" id="PF02481">
    <property type="entry name" value="DNA_processg_A"/>
    <property type="match status" value="1"/>
</dbReference>
<evidence type="ECO:0000259" key="2">
    <source>
        <dbReference type="Pfam" id="PF02481"/>
    </source>
</evidence>
<gene>
    <name evidence="4" type="ORF">AXK12_03795</name>
</gene>